<feature type="transmembrane region" description="Helical" evidence="10">
    <location>
        <begin position="70"/>
        <end position="94"/>
    </location>
</feature>
<evidence type="ECO:0000256" key="2">
    <source>
        <dbReference type="ARBA" id="ARBA00011085"/>
    </source>
</evidence>
<keyword evidence="9" id="KW-0807">Transducer</keyword>
<feature type="transmembrane region" description="Helical" evidence="10">
    <location>
        <begin position="280"/>
        <end position="300"/>
    </location>
</feature>
<dbReference type="OrthoDB" id="2874149at2759"/>
<keyword evidence="6" id="KW-0297">G-protein coupled receptor</keyword>
<dbReference type="GO" id="GO:0000750">
    <property type="term" value="P:pheromone-dependent signal transduction involved in conjugation with cellular fusion"/>
    <property type="evidence" value="ECO:0007669"/>
    <property type="project" value="TreeGrafter"/>
</dbReference>
<evidence type="ECO:0000256" key="8">
    <source>
        <dbReference type="ARBA" id="ARBA00023170"/>
    </source>
</evidence>
<evidence type="ECO:0000313" key="11">
    <source>
        <dbReference type="EMBL" id="TDL17044.1"/>
    </source>
</evidence>
<evidence type="ECO:0000313" key="12">
    <source>
        <dbReference type="Proteomes" id="UP000294933"/>
    </source>
</evidence>
<dbReference type="GO" id="GO:0004934">
    <property type="term" value="F:mating-type alpha-factor pheromone receptor activity"/>
    <property type="evidence" value="ECO:0007669"/>
    <property type="project" value="InterPro"/>
</dbReference>
<dbReference type="InterPro" id="IPR001499">
    <property type="entry name" value="GPCR_STE3"/>
</dbReference>
<feature type="transmembrane region" description="Helical" evidence="10">
    <location>
        <begin position="35"/>
        <end position="58"/>
    </location>
</feature>
<name>A0A4Y7PNT3_9AGAM</name>
<proteinExistence type="inferred from homology"/>
<organism evidence="11 12">
    <name type="scientific">Rickenella mellea</name>
    <dbReference type="NCBI Taxonomy" id="50990"/>
    <lineage>
        <taxon>Eukaryota</taxon>
        <taxon>Fungi</taxon>
        <taxon>Dikarya</taxon>
        <taxon>Basidiomycota</taxon>
        <taxon>Agaricomycotina</taxon>
        <taxon>Agaricomycetes</taxon>
        <taxon>Hymenochaetales</taxon>
        <taxon>Rickenellaceae</taxon>
        <taxon>Rickenella</taxon>
    </lineage>
</organism>
<feature type="transmembrane region" description="Helical" evidence="10">
    <location>
        <begin position="6"/>
        <end position="28"/>
    </location>
</feature>
<sequence>MDLQPSYPIFSIMIFLSFVASLLPWAWIRRDNTGILFISLWLAIACLNQFVNSVIWYGNTRNFLPVWCDISSRLIVGIAVAIPGSIMCMVRRLYQVCSMKSFLLTPKEATLIEDLSICLGIPILQMVLDVIRILLNTPEIIKVHRYDIIEDIGCYPAPINAWLAYMLSYSWPVILGFVTAVYSVLTIRAIGRNGKEIDKFFEHKAQRKHYIRLVILALCEITFATPFAVVVLILDLTAFPVHRYISLENTHSHYSRVNQVPAAFWRSDPLLHAVMEMCRWILVLCAITFYGVFGFSAEAINVYKKGFWTVVGLVGIRKRTMRRENIPQ</sequence>
<evidence type="ECO:0000256" key="4">
    <source>
        <dbReference type="ARBA" id="ARBA00022692"/>
    </source>
</evidence>
<reference evidence="11 12" key="1">
    <citation type="submission" date="2018-06" db="EMBL/GenBank/DDBJ databases">
        <title>A transcriptomic atlas of mushroom development highlights an independent origin of complex multicellularity.</title>
        <authorList>
            <consortium name="DOE Joint Genome Institute"/>
            <person name="Krizsan K."/>
            <person name="Almasi E."/>
            <person name="Merenyi Z."/>
            <person name="Sahu N."/>
            <person name="Viragh M."/>
            <person name="Koszo T."/>
            <person name="Mondo S."/>
            <person name="Kiss B."/>
            <person name="Balint B."/>
            <person name="Kues U."/>
            <person name="Barry K."/>
            <person name="Hegedus J.C."/>
            <person name="Henrissat B."/>
            <person name="Johnson J."/>
            <person name="Lipzen A."/>
            <person name="Ohm R."/>
            <person name="Nagy I."/>
            <person name="Pangilinan J."/>
            <person name="Yan J."/>
            <person name="Xiong Y."/>
            <person name="Grigoriev I.V."/>
            <person name="Hibbett D.S."/>
            <person name="Nagy L.G."/>
        </authorList>
    </citation>
    <scope>NUCLEOTIDE SEQUENCE [LARGE SCALE GENOMIC DNA]</scope>
    <source>
        <strain evidence="11 12">SZMC22713</strain>
    </source>
</reference>
<keyword evidence="3" id="KW-0589">Pheromone response</keyword>
<dbReference type="PANTHER" id="PTHR28097:SF1">
    <property type="entry name" value="PHEROMONE A FACTOR RECEPTOR"/>
    <property type="match status" value="1"/>
</dbReference>
<dbReference type="Proteomes" id="UP000294933">
    <property type="component" value="Unassembled WGS sequence"/>
</dbReference>
<evidence type="ECO:0000256" key="9">
    <source>
        <dbReference type="ARBA" id="ARBA00023224"/>
    </source>
</evidence>
<dbReference type="PANTHER" id="PTHR28097">
    <property type="entry name" value="PHEROMONE A FACTOR RECEPTOR"/>
    <property type="match status" value="1"/>
</dbReference>
<keyword evidence="7 10" id="KW-0472">Membrane</keyword>
<dbReference type="EMBL" id="ML170229">
    <property type="protein sequence ID" value="TDL17044.1"/>
    <property type="molecule type" value="Genomic_DNA"/>
</dbReference>
<evidence type="ECO:0000256" key="1">
    <source>
        <dbReference type="ARBA" id="ARBA00004141"/>
    </source>
</evidence>
<accession>A0A4Y7PNT3</accession>
<dbReference type="PRINTS" id="PR00901">
    <property type="entry name" value="PHEROMONEBAR"/>
</dbReference>
<dbReference type="CDD" id="cd14966">
    <property type="entry name" value="7tmD_STE3"/>
    <property type="match status" value="1"/>
</dbReference>
<evidence type="ECO:0000256" key="7">
    <source>
        <dbReference type="ARBA" id="ARBA00023136"/>
    </source>
</evidence>
<evidence type="ECO:0000256" key="5">
    <source>
        <dbReference type="ARBA" id="ARBA00022989"/>
    </source>
</evidence>
<feature type="transmembrane region" description="Helical" evidence="10">
    <location>
        <begin position="115"/>
        <end position="135"/>
    </location>
</feature>
<evidence type="ECO:0000256" key="6">
    <source>
        <dbReference type="ARBA" id="ARBA00023040"/>
    </source>
</evidence>
<protein>
    <submittedName>
        <fullName evidence="11">Fungal pheromone STE3G-protein-coupled receptor</fullName>
    </submittedName>
</protein>
<keyword evidence="4 10" id="KW-0812">Transmembrane</keyword>
<comment type="similarity">
    <text evidence="2">Belongs to the G-protein coupled receptor 4 family.</text>
</comment>
<keyword evidence="5 10" id="KW-1133">Transmembrane helix</keyword>
<dbReference type="InterPro" id="IPR000481">
    <property type="entry name" value="GPCR_Pheromne_B_alpha_rcpt"/>
</dbReference>
<evidence type="ECO:0000256" key="10">
    <source>
        <dbReference type="SAM" id="Phobius"/>
    </source>
</evidence>
<dbReference type="GO" id="GO:0005886">
    <property type="term" value="C:plasma membrane"/>
    <property type="evidence" value="ECO:0007669"/>
    <property type="project" value="TreeGrafter"/>
</dbReference>
<dbReference type="VEuPathDB" id="FungiDB:BD410DRAFT_730540"/>
<feature type="transmembrane region" description="Helical" evidence="10">
    <location>
        <begin position="169"/>
        <end position="190"/>
    </location>
</feature>
<gene>
    <name evidence="11" type="ORF">BD410DRAFT_730540</name>
</gene>
<keyword evidence="12" id="KW-1185">Reference proteome</keyword>
<feature type="transmembrane region" description="Helical" evidence="10">
    <location>
        <begin position="210"/>
        <end position="234"/>
    </location>
</feature>
<comment type="subcellular location">
    <subcellularLocation>
        <location evidence="1">Membrane</location>
        <topology evidence="1">Multi-pass membrane protein</topology>
    </subcellularLocation>
</comment>
<keyword evidence="8 11" id="KW-0675">Receptor</keyword>
<dbReference type="Pfam" id="PF02076">
    <property type="entry name" value="STE3"/>
    <property type="match status" value="1"/>
</dbReference>
<dbReference type="PRINTS" id="PR00899">
    <property type="entry name" value="GPCRSTE3"/>
</dbReference>
<evidence type="ECO:0000256" key="3">
    <source>
        <dbReference type="ARBA" id="ARBA00022507"/>
    </source>
</evidence>
<dbReference type="AlphaFoldDB" id="A0A4Y7PNT3"/>